<evidence type="ECO:0000256" key="3">
    <source>
        <dbReference type="PROSITE-ProRule" id="PRU00176"/>
    </source>
</evidence>
<dbReference type="STRING" id="48709.A0A1D2MNZ4"/>
<dbReference type="InterPro" id="IPR050666">
    <property type="entry name" value="ESRP"/>
</dbReference>
<dbReference type="Gene3D" id="3.30.70.330">
    <property type="match status" value="1"/>
</dbReference>
<feature type="compositionally biased region" description="Low complexity" evidence="4">
    <location>
        <begin position="94"/>
        <end position="133"/>
    </location>
</feature>
<gene>
    <name evidence="6" type="ORF">Ocin01_12104</name>
</gene>
<dbReference type="InterPro" id="IPR012677">
    <property type="entry name" value="Nucleotide-bd_a/b_plait_sf"/>
</dbReference>
<feature type="region of interest" description="Disordered" evidence="4">
    <location>
        <begin position="93"/>
        <end position="185"/>
    </location>
</feature>
<evidence type="ECO:0000256" key="2">
    <source>
        <dbReference type="ARBA" id="ARBA00022884"/>
    </source>
</evidence>
<evidence type="ECO:0000313" key="7">
    <source>
        <dbReference type="Proteomes" id="UP000094527"/>
    </source>
</evidence>
<evidence type="ECO:0000313" key="6">
    <source>
        <dbReference type="EMBL" id="ODM94575.1"/>
    </source>
</evidence>
<keyword evidence="2 3" id="KW-0694">RNA-binding</keyword>
<dbReference type="AlphaFoldDB" id="A0A1D2MNZ4"/>
<organism evidence="6 7">
    <name type="scientific">Orchesella cincta</name>
    <name type="common">Springtail</name>
    <name type="synonym">Podura cincta</name>
    <dbReference type="NCBI Taxonomy" id="48709"/>
    <lineage>
        <taxon>Eukaryota</taxon>
        <taxon>Metazoa</taxon>
        <taxon>Ecdysozoa</taxon>
        <taxon>Arthropoda</taxon>
        <taxon>Hexapoda</taxon>
        <taxon>Collembola</taxon>
        <taxon>Entomobryomorpha</taxon>
        <taxon>Entomobryoidea</taxon>
        <taxon>Orchesellidae</taxon>
        <taxon>Orchesellinae</taxon>
        <taxon>Orchesella</taxon>
    </lineage>
</organism>
<dbReference type="CDD" id="cd12510">
    <property type="entry name" value="RRM1_RBM12_like"/>
    <property type="match status" value="1"/>
</dbReference>
<dbReference type="SUPFAM" id="SSF54928">
    <property type="entry name" value="RNA-binding domain, RBD"/>
    <property type="match status" value="1"/>
</dbReference>
<dbReference type="GO" id="GO:0003723">
    <property type="term" value="F:RNA binding"/>
    <property type="evidence" value="ECO:0007669"/>
    <property type="project" value="UniProtKB-UniRule"/>
</dbReference>
<dbReference type="InterPro" id="IPR000504">
    <property type="entry name" value="RRM_dom"/>
</dbReference>
<dbReference type="PROSITE" id="PS50102">
    <property type="entry name" value="RRM"/>
    <property type="match status" value="1"/>
</dbReference>
<evidence type="ECO:0000256" key="1">
    <source>
        <dbReference type="ARBA" id="ARBA00022737"/>
    </source>
</evidence>
<feature type="non-terminal residue" evidence="6">
    <location>
        <position position="229"/>
    </location>
</feature>
<feature type="compositionally biased region" description="Basic residues" evidence="4">
    <location>
        <begin position="134"/>
        <end position="150"/>
    </location>
</feature>
<dbReference type="OrthoDB" id="2588702at2759"/>
<dbReference type="Proteomes" id="UP000094527">
    <property type="component" value="Unassembled WGS sequence"/>
</dbReference>
<dbReference type="PANTHER" id="PTHR13976">
    <property type="entry name" value="HETEROGENEOUS NUCLEAR RIBONUCLEOPROTEIN-RELATED"/>
    <property type="match status" value="1"/>
</dbReference>
<keyword evidence="7" id="KW-1185">Reference proteome</keyword>
<accession>A0A1D2MNZ4</accession>
<evidence type="ECO:0000256" key="4">
    <source>
        <dbReference type="SAM" id="MobiDB-lite"/>
    </source>
</evidence>
<proteinExistence type="predicted"/>
<feature type="domain" description="RRM" evidence="5">
    <location>
        <begin position="3"/>
        <end position="76"/>
    </location>
</feature>
<dbReference type="EMBL" id="LJIJ01000785">
    <property type="protein sequence ID" value="ODM94575.1"/>
    <property type="molecule type" value="Genomic_DNA"/>
</dbReference>
<dbReference type="InterPro" id="IPR035979">
    <property type="entry name" value="RBD_domain_sf"/>
</dbReference>
<feature type="compositionally biased region" description="Low complexity" evidence="4">
    <location>
        <begin position="151"/>
        <end position="164"/>
    </location>
</feature>
<sequence length="229" mass="24017">MSVIIRLQNLPLTASSIDIRNFFHGLSIPDGGVHIVGGINGDSFIAFSTDEDARQAMRLSGQHLKDSRVSLLLSSRNEMYKVIEQARLTAIGGPQASSLPPSSSSAMSPQNANNPPSHLASQSQQGSSSNGHGHMQHQHQHPHYQQHHNIHNSNPMSPTSSGSSANDYLKGFSGNTSTGSGNNTASADLSSNPALLFSTMSSIPSATLGGTNANPYLSHQGGQGFPGIP</sequence>
<comment type="caution">
    <text evidence="6">The sequence shown here is derived from an EMBL/GenBank/DDBJ whole genome shotgun (WGS) entry which is preliminary data.</text>
</comment>
<evidence type="ECO:0000259" key="5">
    <source>
        <dbReference type="PROSITE" id="PS50102"/>
    </source>
</evidence>
<keyword evidence="1" id="KW-0677">Repeat</keyword>
<feature type="compositionally biased region" description="Low complexity" evidence="4">
    <location>
        <begin position="173"/>
        <end position="184"/>
    </location>
</feature>
<protein>
    <submittedName>
        <fullName evidence="6">RNA-binding protein 12</fullName>
    </submittedName>
</protein>
<reference evidence="6 7" key="1">
    <citation type="journal article" date="2016" name="Genome Biol. Evol.">
        <title>Gene Family Evolution Reflects Adaptation to Soil Environmental Stressors in the Genome of the Collembolan Orchesella cincta.</title>
        <authorList>
            <person name="Faddeeva-Vakhrusheva A."/>
            <person name="Derks M.F."/>
            <person name="Anvar S.Y."/>
            <person name="Agamennone V."/>
            <person name="Suring W."/>
            <person name="Smit S."/>
            <person name="van Straalen N.M."/>
            <person name="Roelofs D."/>
        </authorList>
    </citation>
    <scope>NUCLEOTIDE SEQUENCE [LARGE SCALE GENOMIC DNA]</scope>
    <source>
        <tissue evidence="6">Mixed pool</tissue>
    </source>
</reference>
<name>A0A1D2MNZ4_ORCCI</name>